<dbReference type="AlphaFoldDB" id="A0A100WAK8"/>
<sequence>MSLRFTVGDLVEVADELWNRAAIRVVGISGGDEPYVLQQIDSDTGAAIGVQFTASDSALIPARADVLAEYKYLS</sequence>
<reference evidence="2" key="1">
    <citation type="journal article" date="2016" name="Genome Announc.">
        <title>Draft Genome Sequences of Five Rapidly Growing Mycobacterium Species, M. thermoresistibile, M. fortuitum subsp. acetamidolyticum, M. canariasense, M. brisbanense, and M. novocastrense.</title>
        <authorList>
            <person name="Katahira K."/>
            <person name="Ogura Y."/>
            <person name="Gotoh Y."/>
            <person name="Hayashi T."/>
        </authorList>
    </citation>
    <scope>NUCLEOTIDE SEQUENCE [LARGE SCALE GENOMIC DNA]</scope>
    <source>
        <strain evidence="2">JCM15298</strain>
    </source>
</reference>
<name>A0A100WAK8_MYCCR</name>
<accession>A0A100WAK8</accession>
<dbReference type="Proteomes" id="UP000069443">
    <property type="component" value="Unassembled WGS sequence"/>
</dbReference>
<reference evidence="2" key="2">
    <citation type="submission" date="2016-02" db="EMBL/GenBank/DDBJ databases">
        <title>Draft genome sequence of five rapidly growing Mycobacterium species.</title>
        <authorList>
            <person name="Katahira K."/>
            <person name="Gotou Y."/>
            <person name="Iida K."/>
            <person name="Ogura Y."/>
            <person name="Hayashi T."/>
        </authorList>
    </citation>
    <scope>NUCLEOTIDE SEQUENCE [LARGE SCALE GENOMIC DNA]</scope>
    <source>
        <strain evidence="2">JCM15298</strain>
    </source>
</reference>
<organism evidence="1 2">
    <name type="scientific">Mycolicibacterium canariasense</name>
    <name type="common">Mycobacterium canariasense</name>
    <dbReference type="NCBI Taxonomy" id="228230"/>
    <lineage>
        <taxon>Bacteria</taxon>
        <taxon>Bacillati</taxon>
        <taxon>Actinomycetota</taxon>
        <taxon>Actinomycetes</taxon>
        <taxon>Mycobacteriales</taxon>
        <taxon>Mycobacteriaceae</taxon>
        <taxon>Mycolicibacterium</taxon>
    </lineage>
</organism>
<gene>
    <name evidence="1" type="ORF">RMCC_1840</name>
</gene>
<protein>
    <submittedName>
        <fullName evidence="1">Uncharacterized protein</fullName>
    </submittedName>
</protein>
<comment type="caution">
    <text evidence="1">The sequence shown here is derived from an EMBL/GenBank/DDBJ whole genome shotgun (WGS) entry which is preliminary data.</text>
</comment>
<dbReference type="RefSeq" id="WP_036376526.1">
    <property type="nucleotide sequence ID" value="NZ_BCSY01000035.1"/>
</dbReference>
<dbReference type="EMBL" id="BCSY01000035">
    <property type="protein sequence ID" value="GAS94874.1"/>
    <property type="molecule type" value="Genomic_DNA"/>
</dbReference>
<dbReference type="STRING" id="228230.RMCC_1840"/>
<evidence type="ECO:0000313" key="1">
    <source>
        <dbReference type="EMBL" id="GAS94874.1"/>
    </source>
</evidence>
<keyword evidence="2" id="KW-1185">Reference proteome</keyword>
<evidence type="ECO:0000313" key="2">
    <source>
        <dbReference type="Proteomes" id="UP000069443"/>
    </source>
</evidence>
<proteinExistence type="predicted"/>